<dbReference type="InterPro" id="IPR016709">
    <property type="entry name" value="HadA-like"/>
</dbReference>
<name>A0A3N2G857_9PSEU</name>
<dbReference type="InterPro" id="IPR039569">
    <property type="entry name" value="FAS1-like_DH_region"/>
</dbReference>
<reference evidence="2 3" key="1">
    <citation type="submission" date="2018-11" db="EMBL/GenBank/DDBJ databases">
        <title>Sequencing the genomes of 1000 actinobacteria strains.</title>
        <authorList>
            <person name="Klenk H.-P."/>
        </authorList>
    </citation>
    <scope>NUCLEOTIDE SEQUENCE [LARGE SCALE GENOMIC DNA]</scope>
    <source>
        <strain evidence="2 3">DSM 44348</strain>
    </source>
</reference>
<organism evidence="2 3">
    <name type="scientific">Amycolatopsis thermoflava</name>
    <dbReference type="NCBI Taxonomy" id="84480"/>
    <lineage>
        <taxon>Bacteria</taxon>
        <taxon>Bacillati</taxon>
        <taxon>Actinomycetota</taxon>
        <taxon>Actinomycetes</taxon>
        <taxon>Pseudonocardiales</taxon>
        <taxon>Pseudonocardiaceae</taxon>
        <taxon>Amycolatopsis</taxon>
        <taxon>Amycolatopsis methanolica group</taxon>
    </lineage>
</organism>
<dbReference type="GeneID" id="301849035"/>
<dbReference type="SUPFAM" id="SSF54637">
    <property type="entry name" value="Thioesterase/thiol ester dehydrase-isomerase"/>
    <property type="match status" value="1"/>
</dbReference>
<dbReference type="Proteomes" id="UP000274843">
    <property type="component" value="Unassembled WGS sequence"/>
</dbReference>
<dbReference type="PIRSF" id="PIRSF018072">
    <property type="entry name" value="UCP018072"/>
    <property type="match status" value="1"/>
</dbReference>
<sequence length="139" mass="15456">MVDILDEVAFDVERGKIREFARATRAGDPVHTDARAARAAGFPDVPATATHVVVAGHHRDQRAFVAKLGLAFDRIVVGSVKWTYFRPLCAGDSLHGVRRVAEDVRKRGMRFVTLETDYVDNAGECAVRVREVLIERGQR</sequence>
<dbReference type="Gene3D" id="3.10.129.10">
    <property type="entry name" value="Hotdog Thioesterase"/>
    <property type="match status" value="1"/>
</dbReference>
<dbReference type="EMBL" id="RKHY01000002">
    <property type="protein sequence ID" value="ROS32065.1"/>
    <property type="molecule type" value="Genomic_DNA"/>
</dbReference>
<comment type="caution">
    <text evidence="2">The sequence shown here is derived from an EMBL/GenBank/DDBJ whole genome shotgun (WGS) entry which is preliminary data.</text>
</comment>
<gene>
    <name evidence="2" type="ORF">EDD35_7808</name>
</gene>
<dbReference type="RefSeq" id="WP_027930251.1">
    <property type="nucleotide sequence ID" value="NZ_RKHY01000002.1"/>
</dbReference>
<dbReference type="CDD" id="cd03441">
    <property type="entry name" value="R_hydratase_like"/>
    <property type="match status" value="1"/>
</dbReference>
<dbReference type="Pfam" id="PF13452">
    <property type="entry name" value="FAS1_DH_region"/>
    <property type="match status" value="1"/>
</dbReference>
<evidence type="ECO:0000313" key="3">
    <source>
        <dbReference type="Proteomes" id="UP000274843"/>
    </source>
</evidence>
<dbReference type="AlphaFoldDB" id="A0A3N2G857"/>
<protein>
    <submittedName>
        <fullName evidence="2">MaoC dehydratase-like protein</fullName>
    </submittedName>
</protein>
<accession>A0A3N2G857</accession>
<evidence type="ECO:0000313" key="2">
    <source>
        <dbReference type="EMBL" id="ROS32065.1"/>
    </source>
</evidence>
<evidence type="ECO:0000259" key="1">
    <source>
        <dbReference type="Pfam" id="PF13452"/>
    </source>
</evidence>
<dbReference type="InterPro" id="IPR029069">
    <property type="entry name" value="HotDog_dom_sf"/>
</dbReference>
<feature type="domain" description="FAS1-like dehydratase" evidence="1">
    <location>
        <begin position="6"/>
        <end position="126"/>
    </location>
</feature>
<proteinExistence type="predicted"/>
<keyword evidence="3" id="KW-1185">Reference proteome</keyword>